<evidence type="ECO:0000313" key="2">
    <source>
        <dbReference type="Proteomes" id="UP000198670"/>
    </source>
</evidence>
<sequence length="119" mass="13915">MKTYIYILTDCNRTYLHVGMTNDLNEATDAYKSLSGFFVDSCSKVSRIVYQELLPSEEMALKRFQELSQYTRMQKERLIRKHNPNWINLSFYISNKLSGFSALTLLRPESTALRARVAY</sequence>
<reference evidence="1 2" key="1">
    <citation type="submission" date="2016-10" db="EMBL/GenBank/DDBJ databases">
        <authorList>
            <person name="de Groot N.N."/>
        </authorList>
    </citation>
    <scope>NUCLEOTIDE SEQUENCE [LARGE SCALE GENOMIC DNA]</scope>
    <source>
        <strain evidence="1 2">RK1</strain>
    </source>
</reference>
<keyword evidence="1" id="KW-0255">Endonuclease</keyword>
<name>A0A1I3R0E1_9SPHI</name>
<keyword evidence="1" id="KW-0540">Nuclease</keyword>
<dbReference type="Gene3D" id="3.40.1440.10">
    <property type="entry name" value="GIY-YIG endonuclease"/>
    <property type="match status" value="1"/>
</dbReference>
<keyword evidence="2" id="KW-1185">Reference proteome</keyword>
<evidence type="ECO:0000313" key="1">
    <source>
        <dbReference type="EMBL" id="SFJ39605.1"/>
    </source>
</evidence>
<organism evidence="1 2">
    <name type="scientific">Parapedobacter indicus</name>
    <dbReference type="NCBI Taxonomy" id="1477437"/>
    <lineage>
        <taxon>Bacteria</taxon>
        <taxon>Pseudomonadati</taxon>
        <taxon>Bacteroidota</taxon>
        <taxon>Sphingobacteriia</taxon>
        <taxon>Sphingobacteriales</taxon>
        <taxon>Sphingobacteriaceae</taxon>
        <taxon>Parapedobacter</taxon>
    </lineage>
</organism>
<dbReference type="STRING" id="1477437.SAMN05444682_109187"/>
<gene>
    <name evidence="1" type="ORF">SAMN05444682_109187</name>
</gene>
<accession>A0A1I3R0E1</accession>
<dbReference type="EMBL" id="FOQO01000009">
    <property type="protein sequence ID" value="SFJ39605.1"/>
    <property type="molecule type" value="Genomic_DNA"/>
</dbReference>
<dbReference type="GO" id="GO:0004519">
    <property type="term" value="F:endonuclease activity"/>
    <property type="evidence" value="ECO:0007669"/>
    <property type="project" value="UniProtKB-KW"/>
</dbReference>
<dbReference type="AlphaFoldDB" id="A0A1I3R0E1"/>
<protein>
    <submittedName>
        <fullName evidence="1">Putative endonuclease</fullName>
    </submittedName>
</protein>
<keyword evidence="1" id="KW-0378">Hydrolase</keyword>
<dbReference type="Proteomes" id="UP000198670">
    <property type="component" value="Unassembled WGS sequence"/>
</dbReference>
<dbReference type="InterPro" id="IPR035901">
    <property type="entry name" value="GIY-YIG_endonuc_sf"/>
</dbReference>
<proteinExistence type="predicted"/>